<keyword evidence="3" id="KW-1185">Reference proteome</keyword>
<evidence type="ECO:0000313" key="2">
    <source>
        <dbReference type="EMBL" id="OAY44170.1"/>
    </source>
</evidence>
<gene>
    <name evidence="2" type="ORF">MANES_08G128200v8</name>
</gene>
<name>A0A2C9VH39_MANES</name>
<evidence type="ECO:0000313" key="3">
    <source>
        <dbReference type="Proteomes" id="UP000091857"/>
    </source>
</evidence>
<comment type="caution">
    <text evidence="2">The sequence shown here is derived from an EMBL/GenBank/DDBJ whole genome shotgun (WGS) entry which is preliminary data.</text>
</comment>
<dbReference type="Gramene" id="Manes.08G128200.1.v8.1">
    <property type="protein sequence ID" value="Manes.08G128200.1.v8.1.CDS"/>
    <property type="gene ID" value="Manes.08G128200.v8.1"/>
</dbReference>
<evidence type="ECO:0000256" key="1">
    <source>
        <dbReference type="SAM" id="Phobius"/>
    </source>
</evidence>
<accession>A0A2C9VH39</accession>
<reference evidence="3" key="1">
    <citation type="journal article" date="2016" name="Nat. Biotechnol.">
        <title>Sequencing wild and cultivated cassava and related species reveals extensive interspecific hybridization and genetic diversity.</title>
        <authorList>
            <person name="Bredeson J.V."/>
            <person name="Lyons J.B."/>
            <person name="Prochnik S.E."/>
            <person name="Wu G.A."/>
            <person name="Ha C.M."/>
            <person name="Edsinger-Gonzales E."/>
            <person name="Grimwood J."/>
            <person name="Schmutz J."/>
            <person name="Rabbi I.Y."/>
            <person name="Egesi C."/>
            <person name="Nauluvula P."/>
            <person name="Lebot V."/>
            <person name="Ndunguru J."/>
            <person name="Mkamilo G."/>
            <person name="Bart R.S."/>
            <person name="Setter T.L."/>
            <person name="Gleadow R.M."/>
            <person name="Kulakow P."/>
            <person name="Ferguson M.E."/>
            <person name="Rounsley S."/>
            <person name="Rokhsar D.S."/>
        </authorList>
    </citation>
    <scope>NUCLEOTIDE SEQUENCE [LARGE SCALE GENOMIC DNA]</scope>
    <source>
        <strain evidence="3">cv. AM560-2</strain>
    </source>
</reference>
<dbReference type="Proteomes" id="UP000091857">
    <property type="component" value="Chromosome 8"/>
</dbReference>
<sequence length="195" mass="22117">MTEHSLVVDAWIREAQEVSVLVEDIENRIKNKDLAQGHRLRDNAQSKLLEVGVKLDRLESLLHNPPSKPILTKDDMKFRWEMLADFRLRTRVLVVSLYTSPSSKRAGRVTVSNAKETCKLTESGHQDHMMPFLSEDDPEMLKPLISEDASQSHMQMKRSGSCIPMSLLKKVCWIICLIIGAAALLFLLFIFCAAI</sequence>
<feature type="transmembrane region" description="Helical" evidence="1">
    <location>
        <begin position="171"/>
        <end position="191"/>
    </location>
</feature>
<dbReference type="EMBL" id="CM004394">
    <property type="protein sequence ID" value="OAY44170.1"/>
    <property type="molecule type" value="Genomic_DNA"/>
</dbReference>
<protein>
    <submittedName>
        <fullName evidence="2">Uncharacterized protein</fullName>
    </submittedName>
</protein>
<keyword evidence="1" id="KW-1133">Transmembrane helix</keyword>
<keyword evidence="1" id="KW-0472">Membrane</keyword>
<organism evidence="2 3">
    <name type="scientific">Manihot esculenta</name>
    <name type="common">Cassava</name>
    <name type="synonym">Jatropha manihot</name>
    <dbReference type="NCBI Taxonomy" id="3983"/>
    <lineage>
        <taxon>Eukaryota</taxon>
        <taxon>Viridiplantae</taxon>
        <taxon>Streptophyta</taxon>
        <taxon>Embryophyta</taxon>
        <taxon>Tracheophyta</taxon>
        <taxon>Spermatophyta</taxon>
        <taxon>Magnoliopsida</taxon>
        <taxon>eudicotyledons</taxon>
        <taxon>Gunneridae</taxon>
        <taxon>Pentapetalae</taxon>
        <taxon>rosids</taxon>
        <taxon>fabids</taxon>
        <taxon>Malpighiales</taxon>
        <taxon>Euphorbiaceae</taxon>
        <taxon>Crotonoideae</taxon>
        <taxon>Manihoteae</taxon>
        <taxon>Manihot</taxon>
    </lineage>
</organism>
<dbReference type="AlphaFoldDB" id="A0A2C9VH39"/>
<keyword evidence="1" id="KW-0812">Transmembrane</keyword>
<dbReference type="OrthoDB" id="1419086at2759"/>
<proteinExistence type="predicted"/>